<reference evidence="5 6" key="1">
    <citation type="submission" date="2016-10" db="EMBL/GenBank/DDBJ databases">
        <authorList>
            <person name="de Groot N.N."/>
        </authorList>
    </citation>
    <scope>NUCLEOTIDE SEQUENCE [LARGE SCALE GENOMIC DNA]</scope>
    <source>
        <strain evidence="5 6">ATCC 51327</strain>
    </source>
</reference>
<dbReference type="EMBL" id="FOTI01000006">
    <property type="protein sequence ID" value="SFL28902.1"/>
    <property type="molecule type" value="Genomic_DNA"/>
</dbReference>
<evidence type="ECO:0000313" key="5">
    <source>
        <dbReference type="EMBL" id="SFL28902.1"/>
    </source>
</evidence>
<dbReference type="InterPro" id="IPR002842">
    <property type="entry name" value="ATPase_V1_Esu"/>
</dbReference>
<comment type="similarity">
    <text evidence="1">Belongs to the V-ATPase E subunit family.</text>
</comment>
<keyword evidence="2" id="KW-0813">Transport</keyword>
<dbReference type="SUPFAM" id="SSF160527">
    <property type="entry name" value="V-type ATPase subunit E-like"/>
    <property type="match status" value="1"/>
</dbReference>
<name>A0A1I4GFQ3_9FIRM</name>
<dbReference type="GO" id="GO:0033178">
    <property type="term" value="C:proton-transporting two-sector ATPase complex, catalytic domain"/>
    <property type="evidence" value="ECO:0007669"/>
    <property type="project" value="InterPro"/>
</dbReference>
<accession>A0A1I4GFQ3</accession>
<dbReference type="InterPro" id="IPR038495">
    <property type="entry name" value="ATPase_E_C"/>
</dbReference>
<dbReference type="Proteomes" id="UP000199006">
    <property type="component" value="Unassembled WGS sequence"/>
</dbReference>
<evidence type="ECO:0000313" key="6">
    <source>
        <dbReference type="Proteomes" id="UP000199006"/>
    </source>
</evidence>
<dbReference type="STRING" id="29563.SAMN02983006_00736"/>
<proteinExistence type="inferred from homology"/>
<evidence type="ECO:0000256" key="1">
    <source>
        <dbReference type="ARBA" id="ARBA00005901"/>
    </source>
</evidence>
<gene>
    <name evidence="5" type="ORF">SAMN02983006_00736</name>
</gene>
<keyword evidence="3" id="KW-0406">Ion transport</keyword>
<dbReference type="GO" id="GO:0046961">
    <property type="term" value="F:proton-transporting ATPase activity, rotational mechanism"/>
    <property type="evidence" value="ECO:0007669"/>
    <property type="project" value="InterPro"/>
</dbReference>
<protein>
    <submittedName>
        <fullName evidence="5">ATP synthase E subunit</fullName>
    </submittedName>
</protein>
<keyword evidence="4" id="KW-0175">Coiled coil</keyword>
<dbReference type="OrthoDB" id="2112701at2"/>
<dbReference type="AlphaFoldDB" id="A0A1I4GFQ3"/>
<organism evidence="5 6">
    <name type="scientific">Halanaerobium salsuginis</name>
    <dbReference type="NCBI Taxonomy" id="29563"/>
    <lineage>
        <taxon>Bacteria</taxon>
        <taxon>Bacillati</taxon>
        <taxon>Bacillota</taxon>
        <taxon>Clostridia</taxon>
        <taxon>Halanaerobiales</taxon>
        <taxon>Halanaerobiaceae</taxon>
        <taxon>Halanaerobium</taxon>
    </lineage>
</organism>
<feature type="coiled-coil region" evidence="4">
    <location>
        <begin position="23"/>
        <end position="65"/>
    </location>
</feature>
<dbReference type="Gene3D" id="3.30.2320.30">
    <property type="entry name" value="ATP synthase, E subunit, C-terminal"/>
    <property type="match status" value="1"/>
</dbReference>
<dbReference type="Pfam" id="PF01991">
    <property type="entry name" value="vATP-synt_E"/>
    <property type="match status" value="1"/>
</dbReference>
<keyword evidence="6" id="KW-1185">Reference proteome</keyword>
<evidence type="ECO:0000256" key="2">
    <source>
        <dbReference type="ARBA" id="ARBA00022448"/>
    </source>
</evidence>
<evidence type="ECO:0000256" key="3">
    <source>
        <dbReference type="ARBA" id="ARBA00023065"/>
    </source>
</evidence>
<evidence type="ECO:0000256" key="4">
    <source>
        <dbReference type="SAM" id="Coils"/>
    </source>
</evidence>
<sequence>MDIAEKIMAIKTEIIDEVKADNSSQIEAKRQELENNYENFQQDLKTQQESILKSYQSQADQKREQIISRAILNKKNKRRSKLNECLANFITELEQRLADFTSDQDYYLFIFNSIKNSASALPDNRFKIWLRKADQNLLDDLKNLLELEMKDYEFELSVSDRVKSGGFIIETCSNQQLIENTFAALIDSYKEEIAIELKNHILE</sequence>